<protein>
    <submittedName>
        <fullName evidence="1">Uncharacterized protein</fullName>
    </submittedName>
</protein>
<evidence type="ECO:0000313" key="2">
    <source>
        <dbReference type="Proteomes" id="UP000248659"/>
    </source>
</evidence>
<comment type="caution">
    <text evidence="1">The sequence shown here is derived from an EMBL/GenBank/DDBJ whole genome shotgun (WGS) entry which is preliminary data.</text>
</comment>
<sequence>MALSQFPTVMPQAVSAILGAATALRYLRETSGDLTWYSVEAVQTALRSAKASTLAAIAEAQKAPAAAEAFMAGIGGPTALPDLIALADEIEAAASAWNDALTAWVSGLPASDLIRVVTIATDGILTRHIERPAFVPAARAAALRARPELAALIGAFDAVGA</sequence>
<accession>A0ABX9DCJ9</accession>
<dbReference type="RefSeq" id="WP_112317504.1">
    <property type="nucleotide sequence ID" value="NZ_MUAV01000060.1"/>
</dbReference>
<gene>
    <name evidence="1" type="ORF">BYZ73_20640</name>
</gene>
<dbReference type="EMBL" id="MUAV01000060">
    <property type="protein sequence ID" value="RAP39424.1"/>
    <property type="molecule type" value="Genomic_DNA"/>
</dbReference>
<evidence type="ECO:0000313" key="1">
    <source>
        <dbReference type="EMBL" id="RAP39424.1"/>
    </source>
</evidence>
<organism evidence="1 2">
    <name type="scientific">Rhodovulum viride</name>
    <dbReference type="NCBI Taxonomy" id="1231134"/>
    <lineage>
        <taxon>Bacteria</taxon>
        <taxon>Pseudomonadati</taxon>
        <taxon>Pseudomonadota</taxon>
        <taxon>Alphaproteobacteria</taxon>
        <taxon>Rhodobacterales</taxon>
        <taxon>Paracoccaceae</taxon>
        <taxon>Rhodovulum</taxon>
    </lineage>
</organism>
<dbReference type="Proteomes" id="UP000248659">
    <property type="component" value="Unassembled WGS sequence"/>
</dbReference>
<proteinExistence type="predicted"/>
<reference evidence="1 2" key="1">
    <citation type="submission" date="2017-01" db="EMBL/GenBank/DDBJ databases">
        <title>Genome sequence of Rhodovulum viride JA756.</title>
        <authorList>
            <person name="Lakshmi K.V."/>
            <person name="Tushar L.D."/>
            <person name="Sasikala C."/>
            <person name="Venkataramana C."/>
        </authorList>
    </citation>
    <scope>NUCLEOTIDE SEQUENCE [LARGE SCALE GENOMIC DNA]</scope>
    <source>
        <strain evidence="1 2">JA756</strain>
    </source>
</reference>
<name>A0ABX9DCJ9_9RHOB</name>
<keyword evidence="2" id="KW-1185">Reference proteome</keyword>